<proteinExistence type="predicted"/>
<gene>
    <name evidence="3" type="ORF">PQO03_07345</name>
</gene>
<organism evidence="3 4">
    <name type="scientific">Lentisphaera profundi</name>
    <dbReference type="NCBI Taxonomy" id="1658616"/>
    <lineage>
        <taxon>Bacteria</taxon>
        <taxon>Pseudomonadati</taxon>
        <taxon>Lentisphaerota</taxon>
        <taxon>Lentisphaeria</taxon>
        <taxon>Lentisphaerales</taxon>
        <taxon>Lentisphaeraceae</taxon>
        <taxon>Lentisphaera</taxon>
    </lineage>
</organism>
<dbReference type="Gene3D" id="2.60.120.560">
    <property type="entry name" value="Exo-inulinase, domain 1"/>
    <property type="match status" value="1"/>
</dbReference>
<feature type="signal peptide" evidence="1">
    <location>
        <begin position="1"/>
        <end position="21"/>
    </location>
</feature>
<dbReference type="Pfam" id="PF06439">
    <property type="entry name" value="3keto-disac_hyd"/>
    <property type="match status" value="1"/>
</dbReference>
<evidence type="ECO:0000259" key="2">
    <source>
        <dbReference type="Pfam" id="PF06439"/>
    </source>
</evidence>
<dbReference type="InterPro" id="IPR010496">
    <property type="entry name" value="AL/BT2_dom"/>
</dbReference>
<accession>A0ABY7VRL6</accession>
<keyword evidence="4" id="KW-1185">Reference proteome</keyword>
<dbReference type="Proteomes" id="UP001214250">
    <property type="component" value="Chromosome 1"/>
</dbReference>
<dbReference type="PROSITE" id="PS51257">
    <property type="entry name" value="PROKAR_LIPOPROTEIN"/>
    <property type="match status" value="1"/>
</dbReference>
<feature type="chain" id="PRO_5045622959" evidence="1">
    <location>
        <begin position="22"/>
        <end position="233"/>
    </location>
</feature>
<dbReference type="EMBL" id="CP117811">
    <property type="protein sequence ID" value="WDE95532.1"/>
    <property type="molecule type" value="Genomic_DNA"/>
</dbReference>
<protein>
    <submittedName>
        <fullName evidence="3">DUF1080 domain-containing protein</fullName>
    </submittedName>
</protein>
<feature type="domain" description="3-keto-alpha-glucoside-1,2-lyase/3-keto-2-hydroxy-glucal hydratase" evidence="2">
    <location>
        <begin position="41"/>
        <end position="226"/>
    </location>
</feature>
<reference evidence="3 4" key="1">
    <citation type="submission" date="2023-02" db="EMBL/GenBank/DDBJ databases">
        <title>Genome sequence of Lentisphaera profundi SAORIC-696.</title>
        <authorList>
            <person name="Kim e."/>
            <person name="Cho J.-C."/>
            <person name="Choi A."/>
            <person name="Kang I."/>
        </authorList>
    </citation>
    <scope>NUCLEOTIDE SEQUENCE [LARGE SCALE GENOMIC DNA]</scope>
    <source>
        <strain evidence="3 4">SAORIC-696</strain>
    </source>
</reference>
<evidence type="ECO:0000313" key="3">
    <source>
        <dbReference type="EMBL" id="WDE95532.1"/>
    </source>
</evidence>
<keyword evidence="1" id="KW-0732">Signal</keyword>
<evidence type="ECO:0000256" key="1">
    <source>
        <dbReference type="SAM" id="SignalP"/>
    </source>
</evidence>
<dbReference type="RefSeq" id="WP_274149166.1">
    <property type="nucleotide sequence ID" value="NZ_CP117811.1"/>
</dbReference>
<evidence type="ECO:0000313" key="4">
    <source>
        <dbReference type="Proteomes" id="UP001214250"/>
    </source>
</evidence>
<name>A0ABY7VRL6_9BACT</name>
<sequence>MNVKISLLALFSLAVSCVSSSEQQSLYNDPEFKDTLNVYNDGQYELKDGVVELTSKKNFFFATKKRYTDFILEYEVKMPDVEEYSNSGVIFRGQVKEGKSKSIIGYQAEVDPSERAWSGGLYDQGRRGWLYPLHAKRSDRDEDFKESKEPVWSEAKKKVYKHLEWNKYRVECRGPEIKIFLNGSLMTHVIDTKSSEGHIAIQHHGSKKFAKTGKTDNIIKFRNITIQELELAK</sequence>